<keyword evidence="3" id="KW-1185">Reference proteome</keyword>
<proteinExistence type="predicted"/>
<evidence type="ECO:0000313" key="2">
    <source>
        <dbReference type="EMBL" id="KAJ1084520.1"/>
    </source>
</evidence>
<feature type="region of interest" description="Disordered" evidence="1">
    <location>
        <begin position="133"/>
        <end position="163"/>
    </location>
</feature>
<dbReference type="AlphaFoldDB" id="A0AAV7L232"/>
<accession>A0AAV7L232</accession>
<name>A0AAV7L232_PLEWA</name>
<reference evidence="2" key="1">
    <citation type="journal article" date="2022" name="bioRxiv">
        <title>Sequencing and chromosome-scale assembly of the giantPleurodeles waltlgenome.</title>
        <authorList>
            <person name="Brown T."/>
            <person name="Elewa A."/>
            <person name="Iarovenko S."/>
            <person name="Subramanian E."/>
            <person name="Araus A.J."/>
            <person name="Petzold A."/>
            <person name="Susuki M."/>
            <person name="Suzuki K.-i.T."/>
            <person name="Hayashi T."/>
            <person name="Toyoda A."/>
            <person name="Oliveira C."/>
            <person name="Osipova E."/>
            <person name="Leigh N.D."/>
            <person name="Simon A."/>
            <person name="Yun M.H."/>
        </authorList>
    </citation>
    <scope>NUCLEOTIDE SEQUENCE</scope>
    <source>
        <strain evidence="2">20211129_DDA</strain>
        <tissue evidence="2">Liver</tissue>
    </source>
</reference>
<evidence type="ECO:0000256" key="1">
    <source>
        <dbReference type="SAM" id="MobiDB-lite"/>
    </source>
</evidence>
<gene>
    <name evidence="2" type="ORF">NDU88_004667</name>
</gene>
<comment type="caution">
    <text evidence="2">The sequence shown here is derived from an EMBL/GenBank/DDBJ whole genome shotgun (WGS) entry which is preliminary data.</text>
</comment>
<dbReference type="Proteomes" id="UP001066276">
    <property type="component" value="Chromosome 12"/>
</dbReference>
<evidence type="ECO:0000313" key="3">
    <source>
        <dbReference type="Proteomes" id="UP001066276"/>
    </source>
</evidence>
<organism evidence="2 3">
    <name type="scientific">Pleurodeles waltl</name>
    <name type="common">Iberian ribbed newt</name>
    <dbReference type="NCBI Taxonomy" id="8319"/>
    <lineage>
        <taxon>Eukaryota</taxon>
        <taxon>Metazoa</taxon>
        <taxon>Chordata</taxon>
        <taxon>Craniata</taxon>
        <taxon>Vertebrata</taxon>
        <taxon>Euteleostomi</taxon>
        <taxon>Amphibia</taxon>
        <taxon>Batrachia</taxon>
        <taxon>Caudata</taxon>
        <taxon>Salamandroidea</taxon>
        <taxon>Salamandridae</taxon>
        <taxon>Pleurodelinae</taxon>
        <taxon>Pleurodeles</taxon>
    </lineage>
</organism>
<protein>
    <submittedName>
        <fullName evidence="2">Uncharacterized protein</fullName>
    </submittedName>
</protein>
<dbReference type="EMBL" id="JANPWB010000016">
    <property type="protein sequence ID" value="KAJ1084520.1"/>
    <property type="molecule type" value="Genomic_DNA"/>
</dbReference>
<sequence>MVFPIVISDFHKSSILIIVQRCSCFRELQRSAIWPLSEDPQRTLATSSGTRPARQQGVGGCRVRGEVLCPRRRCTARGRFLLESGGRAGPPYNLSLISGCAVRTPTVPPLAPFWAWSVWRPLCLEFGGSQLRPEDETRGAERGAFGRRGTLQRGAAGEVGEGC</sequence>